<organism evidence="3 4">
    <name type="scientific">Kineosporia mesophila</name>
    <dbReference type="NCBI Taxonomy" id="566012"/>
    <lineage>
        <taxon>Bacteria</taxon>
        <taxon>Bacillati</taxon>
        <taxon>Actinomycetota</taxon>
        <taxon>Actinomycetes</taxon>
        <taxon>Kineosporiales</taxon>
        <taxon>Kineosporiaceae</taxon>
        <taxon>Kineosporia</taxon>
    </lineage>
</organism>
<dbReference type="RefSeq" id="WP_345718744.1">
    <property type="nucleotide sequence ID" value="NZ_BAAAZO010000006.1"/>
</dbReference>
<sequence>MDENRPVVSGAPREDSFDIAVRGFNRQQVMEYMTRTHALLSTLERQLAVARAEGQRARAGAEAAVAETQRLQAQVEELRDAPKPQPVHAELSDRMSQILRLANEEAEQERSRASDDIIRLRQETQVEAERIVTQARAEAQQDLEQARASAVQELTIARETATREVNEARQAAENELTRAHSEAEITITSARTEADQLRLDSVRHAEHLIDDAQRRSGAVNGLAAQRLDALTGTHSEALNRLAQIRDVLSQLLSADAAAGSLSAAVEAAMNNRDEQRPEGEPVEGEIYDDALPPDLHEVIDVRDDYSSHGHSGSHATIDDDLNIDPRDPLGTGQIDLRGVRVVTGPA</sequence>
<feature type="region of interest" description="Disordered" evidence="2">
    <location>
        <begin position="304"/>
        <end position="332"/>
    </location>
</feature>
<keyword evidence="1" id="KW-0175">Coiled coil</keyword>
<evidence type="ECO:0000256" key="1">
    <source>
        <dbReference type="SAM" id="Coils"/>
    </source>
</evidence>
<reference evidence="4" key="1">
    <citation type="journal article" date="2019" name="Int. J. Syst. Evol. Microbiol.">
        <title>The Global Catalogue of Microorganisms (GCM) 10K type strain sequencing project: providing services to taxonomists for standard genome sequencing and annotation.</title>
        <authorList>
            <consortium name="The Broad Institute Genomics Platform"/>
            <consortium name="The Broad Institute Genome Sequencing Center for Infectious Disease"/>
            <person name="Wu L."/>
            <person name="Ma J."/>
        </authorList>
    </citation>
    <scope>NUCLEOTIDE SEQUENCE [LARGE SCALE GENOMIC DNA]</scope>
    <source>
        <strain evidence="4">JCM 16902</strain>
    </source>
</reference>
<feature type="region of interest" description="Disordered" evidence="2">
    <location>
        <begin position="268"/>
        <end position="290"/>
    </location>
</feature>
<dbReference type="EMBL" id="BAAAZO010000006">
    <property type="protein sequence ID" value="GAA3618220.1"/>
    <property type="molecule type" value="Genomic_DNA"/>
</dbReference>
<comment type="caution">
    <text evidence="3">The sequence shown here is derived from an EMBL/GenBank/DDBJ whole genome shotgun (WGS) entry which is preliminary data.</text>
</comment>
<dbReference type="Proteomes" id="UP001501074">
    <property type="component" value="Unassembled WGS sequence"/>
</dbReference>
<name>A0ABP6ZT43_9ACTN</name>
<evidence type="ECO:0000313" key="3">
    <source>
        <dbReference type="EMBL" id="GAA3618220.1"/>
    </source>
</evidence>
<accession>A0ABP6ZT43</accession>
<feature type="coiled-coil region" evidence="1">
    <location>
        <begin position="151"/>
        <end position="182"/>
    </location>
</feature>
<feature type="coiled-coil region" evidence="1">
    <location>
        <begin position="61"/>
        <end position="123"/>
    </location>
</feature>
<protein>
    <recommendedName>
        <fullName evidence="5">DivIVA protein</fullName>
    </recommendedName>
</protein>
<evidence type="ECO:0008006" key="5">
    <source>
        <dbReference type="Google" id="ProtNLM"/>
    </source>
</evidence>
<keyword evidence="4" id="KW-1185">Reference proteome</keyword>
<evidence type="ECO:0000313" key="4">
    <source>
        <dbReference type="Proteomes" id="UP001501074"/>
    </source>
</evidence>
<evidence type="ECO:0000256" key="2">
    <source>
        <dbReference type="SAM" id="MobiDB-lite"/>
    </source>
</evidence>
<gene>
    <name evidence="3" type="ORF">GCM10022223_38670</name>
</gene>
<proteinExistence type="predicted"/>